<reference evidence="1" key="1">
    <citation type="submission" date="2022-04" db="EMBL/GenBank/DDBJ databases">
        <title>Genome of the entomopathogenic fungus Entomophthora muscae.</title>
        <authorList>
            <person name="Elya C."/>
            <person name="Lovett B.R."/>
            <person name="Lee E."/>
            <person name="Macias A.M."/>
            <person name="Hajek A.E."/>
            <person name="De Bivort B.L."/>
            <person name="Kasson M.T."/>
            <person name="De Fine Licht H.H."/>
            <person name="Stajich J.E."/>
        </authorList>
    </citation>
    <scope>NUCLEOTIDE SEQUENCE</scope>
    <source>
        <strain evidence="1">Berkeley</strain>
    </source>
</reference>
<comment type="caution">
    <text evidence="1">The sequence shown here is derived from an EMBL/GenBank/DDBJ whole genome shotgun (WGS) entry which is preliminary data.</text>
</comment>
<proteinExistence type="predicted"/>
<keyword evidence="2" id="KW-1185">Reference proteome</keyword>
<accession>A0ACC2RN38</accession>
<organism evidence="1 2">
    <name type="scientific">Entomophthora muscae</name>
    <dbReference type="NCBI Taxonomy" id="34485"/>
    <lineage>
        <taxon>Eukaryota</taxon>
        <taxon>Fungi</taxon>
        <taxon>Fungi incertae sedis</taxon>
        <taxon>Zoopagomycota</taxon>
        <taxon>Entomophthoromycotina</taxon>
        <taxon>Entomophthoromycetes</taxon>
        <taxon>Entomophthorales</taxon>
        <taxon>Entomophthoraceae</taxon>
        <taxon>Entomophthora</taxon>
    </lineage>
</organism>
<evidence type="ECO:0000313" key="2">
    <source>
        <dbReference type="Proteomes" id="UP001165960"/>
    </source>
</evidence>
<gene>
    <name evidence="1" type="ORF">DSO57_1003863</name>
</gene>
<protein>
    <submittedName>
        <fullName evidence="1">Uncharacterized protein</fullName>
    </submittedName>
</protein>
<dbReference type="EMBL" id="QTSX02007109">
    <property type="protein sequence ID" value="KAJ9051511.1"/>
    <property type="molecule type" value="Genomic_DNA"/>
</dbReference>
<dbReference type="Proteomes" id="UP001165960">
    <property type="component" value="Unassembled WGS sequence"/>
</dbReference>
<evidence type="ECO:0000313" key="1">
    <source>
        <dbReference type="EMBL" id="KAJ9051511.1"/>
    </source>
</evidence>
<name>A0ACC2RN38_9FUNG</name>
<sequence>MGWWDKKSTAGNVSRSNSTLFEIYRTIANNSQGGNNNERIVIDHHTLDLQGLEQKFNTSLTHGLDVNSAATRLQRNGLNHITLKAPSRVWKFFSFLFGGFSKQLWVWFLLALLSYRPLGSLNGATPDPTNLGLAGVILFLIITQSSVDLYHDLTIHRTLVAFENIISSKTLVLRGGLKEGCMIPADVRIFEAEYLRLNTSVLDGSPKSKPKTVEAISENYLESQNMAFLGSFVAQGCGRGVIVAVGDRTVMGKLSRAKIFCLAPPRQLSRELSRFRRIVSIMSITFGGVILLLWAAWLVPTFPGFMSPATAVTNATSIMVAFMPEGISFGLTMTLAMLARNMIKYNTLIKNLSTVISVGTISVLAADKTGTLTLKELRVSIIILDQVYYKAPLHLISFRQLATILILCNCCSQSSHGQEADVTDIACLNYSEPYMERKSIQEKYQLKEKPLFNTERRWMTAIYTPIDTKNDFLTSKSILMIKGAPEAILPRCTSRGDDTGNIHPFDGIYRAQIQAEIELHSRQGERILVVAYAISNQEEELDPLSAPLIYVGLVAMIDTPRPEAFEMMETCRRAGIRLVMMTGDHPSTATAIARQRSCLQDFDLTITYGEKPIAKSVVLSGEDVTKLTPHMWDQLCEYQELVFARTSSLQKLRIVRAFQERGHCVGVVGDGVNDTPSIRQADVGIAMGSGSEIVLQAADIILMNDNLAMIPKAVENGRRVLANTDALLYFVPAGSLSETLPIVVNTLLGIPQPLGSLLMTTVSILTDLLPSIAVMAEDNDPNLMHQPPRDLKKEPLVRLWPMVRSFLLIGIPDSLLAHSAFFSYMYFVGGISPRQLLFSFNLWKEGYLGFTKNELNDLQYSAQSFFYATLICLQIIKNLLSTHTDFRSLPSRLIDFSPNFWYLLTIFGTLVVSGVVLYLPLFNTYFNTRPLDIKFWLVSLVIALAGVVIFESRLVLQKLYPATVKSQSASD</sequence>